<evidence type="ECO:0000256" key="3">
    <source>
        <dbReference type="ARBA" id="ARBA00022827"/>
    </source>
</evidence>
<dbReference type="Pfam" id="PF01593">
    <property type="entry name" value="Amino_oxidase"/>
    <property type="match status" value="1"/>
</dbReference>
<evidence type="ECO:0000313" key="8">
    <source>
        <dbReference type="EMBL" id="AXG05716.1"/>
    </source>
</evidence>
<keyword evidence="4 8" id="KW-0560">Oxidoreductase</keyword>
<sequence>MTVGIVGAGITGLALAHYLGERGVDSVAFEAASDPGGVIESARVDGRVLEHGPQRTRLTPEIEALVDDCGLRSDLRTADTDLPLYVYVDGRLRRVPFSPREFLSTDLLSVRGKVRMLAEPLTEGARDDETAADYFVRKFGPEAYHNLVEPLFGGIYGSDPAEMPGKYALRTVKKMERSGSLLRAAVNRRLEGKERQPPVSFDDGMAQLPRALYEHNADRVALETAVDRVVPEGTGYRLETGDGSHRVDHVVVTARADVAAGLLADVDRGSARALRRLYYNPLAYVHLYSAADPDGYGYQVRHDEPLRTLGVTWNASLFDRDGVYTCFLGGMENPGLVDRPERELGRIAREEFEAVMGAEADVLSVTRHPRGIPAYDGSWTAMEDVDLPDGVTLASNYAGRMGVPARVREAKRLAERFADDGVDADAGRAEATG</sequence>
<dbReference type="KEGG" id="haj:DU500_04275"/>
<dbReference type="InterPro" id="IPR050464">
    <property type="entry name" value="Zeta_carotene_desat/Oxidored"/>
</dbReference>
<gene>
    <name evidence="8" type="primary">hemG</name>
    <name evidence="8" type="ORF">DU500_04275</name>
</gene>
<evidence type="ECO:0000256" key="2">
    <source>
        <dbReference type="ARBA" id="ARBA00022630"/>
    </source>
</evidence>
<dbReference type="Gene3D" id="3.90.660.20">
    <property type="entry name" value="Protoporphyrinogen oxidase, mitochondrial, domain 2"/>
    <property type="match status" value="1"/>
</dbReference>
<protein>
    <submittedName>
        <fullName evidence="8">Protoporphyrinogen oxidase</fullName>
        <ecNumber evidence="8">1.3.3.4</ecNumber>
    </submittedName>
</protein>
<evidence type="ECO:0000256" key="6">
    <source>
        <dbReference type="ARBA" id="ARBA00023444"/>
    </source>
</evidence>
<dbReference type="EC" id="1.3.3.4" evidence="8"/>
<evidence type="ECO:0000256" key="1">
    <source>
        <dbReference type="ARBA" id="ARBA00001974"/>
    </source>
</evidence>
<reference evidence="8 9" key="1">
    <citation type="submission" date="2018-07" db="EMBL/GenBank/DDBJ databases">
        <title>Genome sequences of Haloplanus sp. CBA1113.</title>
        <authorList>
            <person name="Kim Y.B."/>
            <person name="Roh S.W."/>
        </authorList>
    </citation>
    <scope>NUCLEOTIDE SEQUENCE [LARGE SCALE GENOMIC DNA]</scope>
    <source>
        <strain evidence="8 9">CBA1113</strain>
    </source>
</reference>
<proteinExistence type="predicted"/>
<name>A0A345E0J4_9EURY</name>
<keyword evidence="3" id="KW-0274">FAD</keyword>
<dbReference type="EMBL" id="CP031150">
    <property type="protein sequence ID" value="AXG05716.1"/>
    <property type="molecule type" value="Genomic_DNA"/>
</dbReference>
<evidence type="ECO:0000256" key="4">
    <source>
        <dbReference type="ARBA" id="ARBA00023002"/>
    </source>
</evidence>
<dbReference type="InterPro" id="IPR036188">
    <property type="entry name" value="FAD/NAD-bd_sf"/>
</dbReference>
<dbReference type="RefSeq" id="WP_114584865.1">
    <property type="nucleotide sequence ID" value="NZ_CP031150.1"/>
</dbReference>
<feature type="domain" description="Amine oxidase" evidence="7">
    <location>
        <begin position="10"/>
        <end position="367"/>
    </location>
</feature>
<dbReference type="PANTHER" id="PTHR42923">
    <property type="entry name" value="PROTOPORPHYRINOGEN OXIDASE"/>
    <property type="match status" value="1"/>
</dbReference>
<accession>A0A345E0J4</accession>
<dbReference type="GeneID" id="37282574"/>
<dbReference type="InterPro" id="IPR004572">
    <property type="entry name" value="Protoporphyrinogen_oxidase"/>
</dbReference>
<comment type="cofactor">
    <cofactor evidence="1">
        <name>FAD</name>
        <dbReference type="ChEBI" id="CHEBI:57692"/>
    </cofactor>
</comment>
<comment type="pathway">
    <text evidence="6">Porphyrin-containing compound metabolism.</text>
</comment>
<dbReference type="SUPFAM" id="SSF54373">
    <property type="entry name" value="FAD-linked reductases, C-terminal domain"/>
    <property type="match status" value="1"/>
</dbReference>
<dbReference type="OrthoDB" id="237154at2157"/>
<keyword evidence="2" id="KW-0285">Flavoprotein</keyword>
<dbReference type="GO" id="GO:0004729">
    <property type="term" value="F:oxygen-dependent protoporphyrinogen oxidase activity"/>
    <property type="evidence" value="ECO:0007669"/>
    <property type="project" value="UniProtKB-EC"/>
</dbReference>
<dbReference type="AlphaFoldDB" id="A0A345E0J4"/>
<keyword evidence="5" id="KW-0350">Heme biosynthesis</keyword>
<dbReference type="Proteomes" id="UP000253273">
    <property type="component" value="Chromosome"/>
</dbReference>
<dbReference type="Gene3D" id="3.50.50.60">
    <property type="entry name" value="FAD/NAD(P)-binding domain"/>
    <property type="match status" value="1"/>
</dbReference>
<organism evidence="8 9">
    <name type="scientific">Haloplanus rubicundus</name>
    <dbReference type="NCBI Taxonomy" id="1547898"/>
    <lineage>
        <taxon>Archaea</taxon>
        <taxon>Methanobacteriati</taxon>
        <taxon>Methanobacteriota</taxon>
        <taxon>Stenosarchaea group</taxon>
        <taxon>Halobacteria</taxon>
        <taxon>Halobacteriales</taxon>
        <taxon>Haloferacaceae</taxon>
        <taxon>Haloplanus</taxon>
    </lineage>
</organism>
<dbReference type="InterPro" id="IPR002937">
    <property type="entry name" value="Amino_oxidase"/>
</dbReference>
<dbReference type="PANTHER" id="PTHR42923:SF3">
    <property type="entry name" value="PROTOPORPHYRINOGEN OXIDASE"/>
    <property type="match status" value="1"/>
</dbReference>
<keyword evidence="9" id="KW-1185">Reference proteome</keyword>
<dbReference type="NCBIfam" id="TIGR00562">
    <property type="entry name" value="proto_IX_ox"/>
    <property type="match status" value="1"/>
</dbReference>
<dbReference type="GO" id="GO:0006783">
    <property type="term" value="P:heme biosynthetic process"/>
    <property type="evidence" value="ECO:0007669"/>
    <property type="project" value="UniProtKB-KW"/>
</dbReference>
<dbReference type="SUPFAM" id="SSF51905">
    <property type="entry name" value="FAD/NAD(P)-binding domain"/>
    <property type="match status" value="1"/>
</dbReference>
<evidence type="ECO:0000256" key="5">
    <source>
        <dbReference type="ARBA" id="ARBA00023133"/>
    </source>
</evidence>
<evidence type="ECO:0000313" key="9">
    <source>
        <dbReference type="Proteomes" id="UP000253273"/>
    </source>
</evidence>
<evidence type="ECO:0000259" key="7">
    <source>
        <dbReference type="Pfam" id="PF01593"/>
    </source>
</evidence>
<dbReference type="Gene3D" id="1.10.3110.10">
    <property type="entry name" value="protoporphyrinogen ix oxidase, domain 3"/>
    <property type="match status" value="1"/>
</dbReference>